<dbReference type="Pfam" id="PF01329">
    <property type="entry name" value="Pterin_4a"/>
    <property type="match status" value="1"/>
</dbReference>
<evidence type="ECO:0000256" key="4">
    <source>
        <dbReference type="ARBA" id="ARBA00023239"/>
    </source>
</evidence>
<comment type="similarity">
    <text evidence="2">Belongs to the pterin-4-alpha-carbinolamine dehydratase family.</text>
</comment>
<evidence type="ECO:0000256" key="2">
    <source>
        <dbReference type="ARBA" id="ARBA00006472"/>
    </source>
</evidence>
<dbReference type="AlphaFoldDB" id="A0A1F7J003"/>
<name>A0A1F7J003_9BACT</name>
<gene>
    <name evidence="5" type="ORF">A3A93_02470</name>
</gene>
<dbReference type="GO" id="GO:0008124">
    <property type="term" value="F:4-alpha-hydroxytetrahydrobiopterin dehydratase activity"/>
    <property type="evidence" value="ECO:0007669"/>
    <property type="project" value="UniProtKB-EC"/>
</dbReference>
<organism evidence="5 6">
    <name type="scientific">Candidatus Roizmanbacteria bacterium RIFCSPLOWO2_01_FULL_38_12</name>
    <dbReference type="NCBI Taxonomy" id="1802061"/>
    <lineage>
        <taxon>Bacteria</taxon>
        <taxon>Candidatus Roizmaniibacteriota</taxon>
    </lineage>
</organism>
<evidence type="ECO:0000256" key="3">
    <source>
        <dbReference type="ARBA" id="ARBA00013252"/>
    </source>
</evidence>
<dbReference type="PANTHER" id="PTHR42805">
    <property type="entry name" value="PTERIN-4-ALPHA-CARBINOLAMINE DEHYDRATASE-RELATED"/>
    <property type="match status" value="1"/>
</dbReference>
<accession>A0A1F7J003</accession>
<dbReference type="Proteomes" id="UP000177141">
    <property type="component" value="Unassembled WGS sequence"/>
</dbReference>
<dbReference type="NCBIfam" id="NF002016">
    <property type="entry name" value="PRK00823.1-1"/>
    <property type="match status" value="1"/>
</dbReference>
<protein>
    <recommendedName>
        <fullName evidence="3">4a-hydroxytetrahydrobiopterin dehydratase</fullName>
        <ecNumber evidence="3">4.2.1.96</ecNumber>
    </recommendedName>
</protein>
<dbReference type="CDD" id="cd00913">
    <property type="entry name" value="PCD_DCoH_subfamily_a"/>
    <property type="match status" value="1"/>
</dbReference>
<dbReference type="GO" id="GO:0006729">
    <property type="term" value="P:tetrahydrobiopterin biosynthetic process"/>
    <property type="evidence" value="ECO:0007669"/>
    <property type="project" value="InterPro"/>
</dbReference>
<dbReference type="STRING" id="1802061.A3A93_02470"/>
<reference evidence="5 6" key="1">
    <citation type="journal article" date="2016" name="Nat. Commun.">
        <title>Thousands of microbial genomes shed light on interconnected biogeochemical processes in an aquifer system.</title>
        <authorList>
            <person name="Anantharaman K."/>
            <person name="Brown C.T."/>
            <person name="Hug L.A."/>
            <person name="Sharon I."/>
            <person name="Castelle C.J."/>
            <person name="Probst A.J."/>
            <person name="Thomas B.C."/>
            <person name="Singh A."/>
            <person name="Wilkins M.J."/>
            <person name="Karaoz U."/>
            <person name="Brodie E.L."/>
            <person name="Williams K.H."/>
            <person name="Hubbard S.S."/>
            <person name="Banfield J.F."/>
        </authorList>
    </citation>
    <scope>NUCLEOTIDE SEQUENCE [LARGE SCALE GENOMIC DNA]</scope>
</reference>
<dbReference type="EC" id="4.2.1.96" evidence="3"/>
<proteinExistence type="inferred from homology"/>
<dbReference type="PANTHER" id="PTHR42805:SF1">
    <property type="entry name" value="PTERIN-4-ALPHA-CARBINOLAMINE DEHYDRATASE-RELATED"/>
    <property type="match status" value="1"/>
</dbReference>
<dbReference type="InterPro" id="IPR050376">
    <property type="entry name" value="Pterin-4-alpha-carb_dehyd"/>
</dbReference>
<dbReference type="InterPro" id="IPR001533">
    <property type="entry name" value="Pterin_deHydtase"/>
</dbReference>
<dbReference type="EMBL" id="MGAL01000009">
    <property type="protein sequence ID" value="OGK48938.1"/>
    <property type="molecule type" value="Genomic_DNA"/>
</dbReference>
<dbReference type="InterPro" id="IPR036428">
    <property type="entry name" value="PCD_sf"/>
</dbReference>
<evidence type="ECO:0000313" key="6">
    <source>
        <dbReference type="Proteomes" id="UP000177141"/>
    </source>
</evidence>
<keyword evidence="4" id="KW-0456">Lyase</keyword>
<dbReference type="Gene3D" id="3.30.1360.20">
    <property type="entry name" value="Transcriptional coactivator/pterin dehydratase"/>
    <property type="match status" value="1"/>
</dbReference>
<comment type="catalytic activity">
    <reaction evidence="1">
        <text>(4aS,6R)-4a-hydroxy-L-erythro-5,6,7,8-tetrahydrobiopterin = (6R)-L-erythro-6,7-dihydrobiopterin + H2O</text>
        <dbReference type="Rhea" id="RHEA:11920"/>
        <dbReference type="ChEBI" id="CHEBI:15377"/>
        <dbReference type="ChEBI" id="CHEBI:15642"/>
        <dbReference type="ChEBI" id="CHEBI:43120"/>
        <dbReference type="EC" id="4.2.1.96"/>
    </reaction>
</comment>
<dbReference type="SUPFAM" id="SSF55248">
    <property type="entry name" value="PCD-like"/>
    <property type="match status" value="1"/>
</dbReference>
<sequence length="93" mass="10652">MNSSQIDKFSPQVPEWAVVDQENIAKLMRKFKFKNFAESISFADKVGELAEKNGHHPRLIVDWGKVTVLWWTHAVKGLHRNDFIMAAKTDALS</sequence>
<evidence type="ECO:0000256" key="1">
    <source>
        <dbReference type="ARBA" id="ARBA00001554"/>
    </source>
</evidence>
<evidence type="ECO:0000313" key="5">
    <source>
        <dbReference type="EMBL" id="OGK48938.1"/>
    </source>
</evidence>
<comment type="caution">
    <text evidence="5">The sequence shown here is derived from an EMBL/GenBank/DDBJ whole genome shotgun (WGS) entry which is preliminary data.</text>
</comment>